<dbReference type="AlphaFoldDB" id="F2ARY6"/>
<dbReference type="EMBL" id="AFAR01000136">
    <property type="protein sequence ID" value="EGF27570.1"/>
    <property type="molecule type" value="Genomic_DNA"/>
</dbReference>
<reference evidence="1 2" key="1">
    <citation type="journal article" date="2013" name="Mar. Genomics">
        <title>Expression of sulfatases in Rhodopirellula baltica and the diversity of sulfatases in the genus Rhodopirellula.</title>
        <authorList>
            <person name="Wegner C.E."/>
            <person name="Richter-Heitmann T."/>
            <person name="Klindworth A."/>
            <person name="Klockow C."/>
            <person name="Richter M."/>
            <person name="Achstetter T."/>
            <person name="Glockner F.O."/>
            <person name="Harder J."/>
        </authorList>
    </citation>
    <scope>NUCLEOTIDE SEQUENCE [LARGE SCALE GENOMIC DNA]</scope>
    <source>
        <strain evidence="1 2">WH47</strain>
    </source>
</reference>
<name>F2ARY6_RHOBT</name>
<evidence type="ECO:0000313" key="2">
    <source>
        <dbReference type="Proteomes" id="UP000006222"/>
    </source>
</evidence>
<gene>
    <name evidence="1" type="ORF">RBWH47_05575</name>
</gene>
<accession>F2ARY6</accession>
<dbReference type="Proteomes" id="UP000006222">
    <property type="component" value="Unassembled WGS sequence"/>
</dbReference>
<dbReference type="PATRIC" id="fig|991778.3.peg.2630"/>
<organism evidence="1 2">
    <name type="scientific">Rhodopirellula baltica WH47</name>
    <dbReference type="NCBI Taxonomy" id="991778"/>
    <lineage>
        <taxon>Bacteria</taxon>
        <taxon>Pseudomonadati</taxon>
        <taxon>Planctomycetota</taxon>
        <taxon>Planctomycetia</taxon>
        <taxon>Pirellulales</taxon>
        <taxon>Pirellulaceae</taxon>
        <taxon>Rhodopirellula</taxon>
    </lineage>
</organism>
<evidence type="ECO:0000313" key="1">
    <source>
        <dbReference type="EMBL" id="EGF27570.1"/>
    </source>
</evidence>
<proteinExistence type="predicted"/>
<protein>
    <submittedName>
        <fullName evidence="1">Uncharacterized protein</fullName>
    </submittedName>
</protein>
<comment type="caution">
    <text evidence="1">The sequence shown here is derived from an EMBL/GenBank/DDBJ whole genome shotgun (WGS) entry which is preliminary data.</text>
</comment>
<sequence length="95" mass="11205">MNGNRAIQHWQAISDDVPSQWNETLRSGWPLCHGEYESFHQIDAHRFGQLNTNSVYDQNDFATQLRIEHNGSLSSLNFSRQLQKHWGHHHVTRQR</sequence>